<dbReference type="eggNOG" id="KOG0549">
    <property type="taxonomic scope" value="Eukaryota"/>
</dbReference>
<feature type="domain" description="EF-hand" evidence="13">
    <location>
        <begin position="181"/>
        <end position="214"/>
    </location>
</feature>
<dbReference type="CDD" id="cd00051">
    <property type="entry name" value="EFh"/>
    <property type="match status" value="1"/>
</dbReference>
<protein>
    <recommendedName>
        <fullName evidence="2 10">peptidylprolyl isomerase</fullName>
        <ecNumber evidence="2 10">5.2.1.8</ecNumber>
    </recommendedName>
</protein>
<keyword evidence="4" id="KW-0677">Repeat</keyword>
<evidence type="ECO:0000256" key="6">
    <source>
        <dbReference type="ARBA" id="ARBA00022837"/>
    </source>
</evidence>
<feature type="domain" description="EF-hand" evidence="13">
    <location>
        <begin position="146"/>
        <end position="174"/>
    </location>
</feature>
<evidence type="ECO:0000256" key="4">
    <source>
        <dbReference type="ARBA" id="ARBA00022737"/>
    </source>
</evidence>
<evidence type="ECO:0000256" key="9">
    <source>
        <dbReference type="ARBA" id="ARBA00023235"/>
    </source>
</evidence>
<name>A7RUV7_NEMVE</name>
<dbReference type="STRING" id="45351.A7RUV7"/>
<feature type="chain" id="PRO_5002712110" description="peptidylprolyl isomerase" evidence="11">
    <location>
        <begin position="23"/>
        <end position="214"/>
    </location>
</feature>
<evidence type="ECO:0000256" key="11">
    <source>
        <dbReference type="SAM" id="SignalP"/>
    </source>
</evidence>
<dbReference type="GO" id="GO:0003755">
    <property type="term" value="F:peptidyl-prolyl cis-trans isomerase activity"/>
    <property type="evidence" value="ECO:0007669"/>
    <property type="project" value="UniProtKB-KW"/>
</dbReference>
<dbReference type="EMBL" id="DS469541">
    <property type="protein sequence ID" value="EDO44761.1"/>
    <property type="molecule type" value="Genomic_DNA"/>
</dbReference>
<dbReference type="SMART" id="SM00054">
    <property type="entry name" value="EFh"/>
    <property type="match status" value="2"/>
</dbReference>
<dbReference type="PROSITE" id="PS50222">
    <property type="entry name" value="EF_HAND_2"/>
    <property type="match status" value="2"/>
</dbReference>
<accession>A7RUV7</accession>
<dbReference type="Proteomes" id="UP000001593">
    <property type="component" value="Unassembled WGS sequence"/>
</dbReference>
<dbReference type="InterPro" id="IPR052273">
    <property type="entry name" value="PPIase_FKBP"/>
</dbReference>
<dbReference type="OrthoDB" id="1902587at2759"/>
<keyword evidence="9 10" id="KW-0413">Isomerase</keyword>
<dbReference type="GO" id="GO:0005509">
    <property type="term" value="F:calcium ion binding"/>
    <property type="evidence" value="ECO:0007669"/>
    <property type="project" value="InterPro"/>
</dbReference>
<keyword evidence="5" id="KW-0256">Endoplasmic reticulum</keyword>
<dbReference type="AlphaFoldDB" id="A7RUV7"/>
<dbReference type="GO" id="GO:0005783">
    <property type="term" value="C:endoplasmic reticulum"/>
    <property type="evidence" value="ECO:0007669"/>
    <property type="project" value="UniProtKB-ARBA"/>
</dbReference>
<dbReference type="InterPro" id="IPR018247">
    <property type="entry name" value="EF_Hand_1_Ca_BS"/>
</dbReference>
<dbReference type="Gene3D" id="1.10.238.10">
    <property type="entry name" value="EF-hand"/>
    <property type="match status" value="1"/>
</dbReference>
<proteinExistence type="predicted"/>
<organism evidence="14 15">
    <name type="scientific">Nematostella vectensis</name>
    <name type="common">Starlet sea anemone</name>
    <dbReference type="NCBI Taxonomy" id="45351"/>
    <lineage>
        <taxon>Eukaryota</taxon>
        <taxon>Metazoa</taxon>
        <taxon>Cnidaria</taxon>
        <taxon>Anthozoa</taxon>
        <taxon>Hexacorallia</taxon>
        <taxon>Actiniaria</taxon>
        <taxon>Edwardsiidae</taxon>
        <taxon>Nematostella</taxon>
    </lineage>
</organism>
<dbReference type="InterPro" id="IPR046357">
    <property type="entry name" value="PPIase_dom_sf"/>
</dbReference>
<gene>
    <name evidence="14" type="ORF">NEMVEDRAFT_v1g162983</name>
</gene>
<evidence type="ECO:0000256" key="3">
    <source>
        <dbReference type="ARBA" id="ARBA00022729"/>
    </source>
</evidence>
<evidence type="ECO:0000256" key="2">
    <source>
        <dbReference type="ARBA" id="ARBA00013194"/>
    </source>
</evidence>
<dbReference type="Gene3D" id="3.10.50.40">
    <property type="match status" value="1"/>
</dbReference>
<evidence type="ECO:0000256" key="7">
    <source>
        <dbReference type="ARBA" id="ARBA00023110"/>
    </source>
</evidence>
<evidence type="ECO:0000256" key="5">
    <source>
        <dbReference type="ARBA" id="ARBA00022824"/>
    </source>
</evidence>
<dbReference type="InterPro" id="IPR011992">
    <property type="entry name" value="EF-hand-dom_pair"/>
</dbReference>
<keyword evidence="6" id="KW-0106">Calcium</keyword>
<keyword evidence="8" id="KW-0325">Glycoprotein</keyword>
<dbReference type="PANTHER" id="PTHR46222:SF3">
    <property type="entry name" value="PEPTIDYLPROLYL ISOMERASE"/>
    <property type="match status" value="1"/>
</dbReference>
<evidence type="ECO:0000256" key="1">
    <source>
        <dbReference type="ARBA" id="ARBA00000971"/>
    </source>
</evidence>
<dbReference type="SUPFAM" id="SSF47473">
    <property type="entry name" value="EF-hand"/>
    <property type="match status" value="1"/>
</dbReference>
<dbReference type="HOGENOM" id="CLU_013615_5_0_1"/>
<dbReference type="Pfam" id="PF13499">
    <property type="entry name" value="EF-hand_7"/>
    <property type="match status" value="1"/>
</dbReference>
<evidence type="ECO:0000313" key="14">
    <source>
        <dbReference type="EMBL" id="EDO44761.1"/>
    </source>
</evidence>
<comment type="catalytic activity">
    <reaction evidence="1 10">
        <text>[protein]-peptidylproline (omega=180) = [protein]-peptidylproline (omega=0)</text>
        <dbReference type="Rhea" id="RHEA:16237"/>
        <dbReference type="Rhea" id="RHEA-COMP:10747"/>
        <dbReference type="Rhea" id="RHEA-COMP:10748"/>
        <dbReference type="ChEBI" id="CHEBI:83833"/>
        <dbReference type="ChEBI" id="CHEBI:83834"/>
        <dbReference type="EC" id="5.2.1.8"/>
    </reaction>
</comment>
<dbReference type="PROSITE" id="PS50059">
    <property type="entry name" value="FKBP_PPIASE"/>
    <property type="match status" value="1"/>
</dbReference>
<keyword evidence="7 10" id="KW-0697">Rotamase</keyword>
<dbReference type="EC" id="5.2.1.8" evidence="2 10"/>
<dbReference type="PhylomeDB" id="A7RUV7"/>
<evidence type="ECO:0000256" key="8">
    <source>
        <dbReference type="ARBA" id="ARBA00023180"/>
    </source>
</evidence>
<dbReference type="InterPro" id="IPR002048">
    <property type="entry name" value="EF_hand_dom"/>
</dbReference>
<evidence type="ECO:0000313" key="15">
    <source>
        <dbReference type="Proteomes" id="UP000001593"/>
    </source>
</evidence>
<keyword evidence="3 11" id="KW-0732">Signal</keyword>
<dbReference type="InterPro" id="IPR001179">
    <property type="entry name" value="PPIase_FKBP_dom"/>
</dbReference>
<dbReference type="PANTHER" id="PTHR46222">
    <property type="entry name" value="PEPTIDYL-PROLYL CIS-TRANS ISOMERASE FKBP7/14"/>
    <property type="match status" value="1"/>
</dbReference>
<dbReference type="SUPFAM" id="SSF54534">
    <property type="entry name" value="FKBP-like"/>
    <property type="match status" value="1"/>
</dbReference>
<evidence type="ECO:0000256" key="10">
    <source>
        <dbReference type="PROSITE-ProRule" id="PRU00277"/>
    </source>
</evidence>
<dbReference type="Pfam" id="PF00254">
    <property type="entry name" value="FKBP_C"/>
    <property type="match status" value="1"/>
</dbReference>
<keyword evidence="15" id="KW-1185">Reference proteome</keyword>
<sequence>MACPRNIMLLFLYCSLLVLVTSEDEKVPEEDEFQRGLRIGIMKKPKRCPRESKSGDMLSVKYNCTLVDQTPVLPSSMFSFTLGEDQVIAGWEMGLLDMCVGELRELIVPFKYGYGELTVGDQLPPKAPLVFYVELLDIKDGEPKPNTFNEVDSNGDNRLSFDEVARYLRKEGIPDGEGDESHQVIINEIFKEEDEDKDGYISHKEFQGIKHEEL</sequence>
<reference evidence="14 15" key="1">
    <citation type="journal article" date="2007" name="Science">
        <title>Sea anemone genome reveals ancestral eumetazoan gene repertoire and genomic organization.</title>
        <authorList>
            <person name="Putnam N.H."/>
            <person name="Srivastava M."/>
            <person name="Hellsten U."/>
            <person name="Dirks B."/>
            <person name="Chapman J."/>
            <person name="Salamov A."/>
            <person name="Terry A."/>
            <person name="Shapiro H."/>
            <person name="Lindquist E."/>
            <person name="Kapitonov V.V."/>
            <person name="Jurka J."/>
            <person name="Genikhovich G."/>
            <person name="Grigoriev I.V."/>
            <person name="Lucas S.M."/>
            <person name="Steele R.E."/>
            <person name="Finnerty J.R."/>
            <person name="Technau U."/>
            <person name="Martindale M.Q."/>
            <person name="Rokhsar D.S."/>
        </authorList>
    </citation>
    <scope>NUCLEOTIDE SEQUENCE [LARGE SCALE GENOMIC DNA]</scope>
    <source>
        <strain evidence="15">CH2 X CH6</strain>
    </source>
</reference>
<dbReference type="InParanoid" id="A7RUV7"/>
<evidence type="ECO:0000259" key="13">
    <source>
        <dbReference type="PROSITE" id="PS50222"/>
    </source>
</evidence>
<feature type="signal peptide" evidence="11">
    <location>
        <begin position="1"/>
        <end position="22"/>
    </location>
</feature>
<dbReference type="PROSITE" id="PS00018">
    <property type="entry name" value="EF_HAND_1"/>
    <property type="match status" value="2"/>
</dbReference>
<dbReference type="OMA" id="KQMCVGE"/>
<evidence type="ECO:0000259" key="12">
    <source>
        <dbReference type="PROSITE" id="PS50059"/>
    </source>
</evidence>
<feature type="domain" description="PPIase FKBP-type" evidence="12">
    <location>
        <begin position="55"/>
        <end position="139"/>
    </location>
</feature>